<feature type="signal peptide" evidence="1">
    <location>
        <begin position="1"/>
        <end position="17"/>
    </location>
</feature>
<sequence>MLWKTGLIILCWGLSSGELQDGQSGTPAAPARRTLDFGFVPSGVYDTVAYYEPGAIGILFNMMHAFLYVVQPNPFPEGELNPVIFLNFWTP</sequence>
<feature type="chain" id="PRO_5043033107" evidence="1">
    <location>
        <begin position="18"/>
        <end position="91"/>
    </location>
</feature>
<dbReference type="Proteomes" id="UP001364617">
    <property type="component" value="Unassembled WGS sequence"/>
</dbReference>
<keyword evidence="1" id="KW-0732">Signal</keyword>
<accession>A0AAN9CN80</accession>
<organism evidence="2 3">
    <name type="scientific">Phoxinus phoxinus</name>
    <name type="common">Eurasian minnow</name>
    <dbReference type="NCBI Taxonomy" id="58324"/>
    <lineage>
        <taxon>Eukaryota</taxon>
        <taxon>Metazoa</taxon>
        <taxon>Chordata</taxon>
        <taxon>Craniata</taxon>
        <taxon>Vertebrata</taxon>
        <taxon>Euteleostomi</taxon>
        <taxon>Actinopterygii</taxon>
        <taxon>Neopterygii</taxon>
        <taxon>Teleostei</taxon>
        <taxon>Ostariophysi</taxon>
        <taxon>Cypriniformes</taxon>
        <taxon>Leuciscidae</taxon>
        <taxon>Phoxininae</taxon>
        <taxon>Phoxinus</taxon>
    </lineage>
</organism>
<dbReference type="AlphaFoldDB" id="A0AAN9CN80"/>
<evidence type="ECO:0000313" key="3">
    <source>
        <dbReference type="Proteomes" id="UP001364617"/>
    </source>
</evidence>
<evidence type="ECO:0000313" key="2">
    <source>
        <dbReference type="EMBL" id="KAK7141125.1"/>
    </source>
</evidence>
<protein>
    <submittedName>
        <fullName evidence="2">Uncharacterized protein</fullName>
    </submittedName>
</protein>
<keyword evidence="3" id="KW-1185">Reference proteome</keyword>
<dbReference type="EMBL" id="JAYKXH010000016">
    <property type="protein sequence ID" value="KAK7141125.1"/>
    <property type="molecule type" value="Genomic_DNA"/>
</dbReference>
<evidence type="ECO:0000256" key="1">
    <source>
        <dbReference type="SAM" id="SignalP"/>
    </source>
</evidence>
<reference evidence="2 3" key="1">
    <citation type="submission" date="2024-02" db="EMBL/GenBank/DDBJ databases">
        <title>Chromosome-level genome assembly of the Eurasian Minnow (Phoxinus phoxinus).</title>
        <authorList>
            <person name="Oriowo T.O."/>
            <person name="Martin S."/>
            <person name="Stange M."/>
            <person name="Chrysostomakis Y."/>
            <person name="Brown T."/>
            <person name="Winkler S."/>
            <person name="Kukowka S."/>
            <person name="Myers E.W."/>
            <person name="Bohne A."/>
        </authorList>
    </citation>
    <scope>NUCLEOTIDE SEQUENCE [LARGE SCALE GENOMIC DNA]</scope>
    <source>
        <strain evidence="2">ZFMK-TIS-60720</strain>
        <tissue evidence="2">Whole Organism</tissue>
    </source>
</reference>
<name>A0AAN9CN80_9TELE</name>
<gene>
    <name evidence="2" type="ORF">R3I93_015321</name>
</gene>
<comment type="caution">
    <text evidence="2">The sequence shown here is derived from an EMBL/GenBank/DDBJ whole genome shotgun (WGS) entry which is preliminary data.</text>
</comment>
<proteinExistence type="predicted"/>